<feature type="compositionally biased region" description="Basic and acidic residues" evidence="1">
    <location>
        <begin position="18"/>
        <end position="30"/>
    </location>
</feature>
<comment type="caution">
    <text evidence="2">The sequence shown here is derived from an EMBL/GenBank/DDBJ whole genome shotgun (WGS) entry which is preliminary data.</text>
</comment>
<protein>
    <submittedName>
        <fullName evidence="2">Uncharacterized protein</fullName>
    </submittedName>
</protein>
<proteinExistence type="predicted"/>
<feature type="compositionally biased region" description="Basic residues" evidence="1">
    <location>
        <begin position="53"/>
        <end position="66"/>
    </location>
</feature>
<dbReference type="EMBL" id="JAYKXP010000047">
    <property type="protein sequence ID" value="KAK7037387.1"/>
    <property type="molecule type" value="Genomic_DNA"/>
</dbReference>
<reference evidence="2 3" key="1">
    <citation type="submission" date="2024-01" db="EMBL/GenBank/DDBJ databases">
        <title>A draft genome for a cacao thread blight-causing isolate of Paramarasmius palmivorus.</title>
        <authorList>
            <person name="Baruah I.K."/>
            <person name="Bukari Y."/>
            <person name="Amoako-Attah I."/>
            <person name="Meinhardt L.W."/>
            <person name="Bailey B.A."/>
            <person name="Cohen S.P."/>
        </authorList>
    </citation>
    <scope>NUCLEOTIDE SEQUENCE [LARGE SCALE GENOMIC DNA]</scope>
    <source>
        <strain evidence="2 3">GH-12</strain>
    </source>
</reference>
<feature type="region of interest" description="Disordered" evidence="1">
    <location>
        <begin position="1"/>
        <end position="100"/>
    </location>
</feature>
<dbReference type="Proteomes" id="UP001383192">
    <property type="component" value="Unassembled WGS sequence"/>
</dbReference>
<gene>
    <name evidence="2" type="ORF">VNI00_011137</name>
</gene>
<dbReference type="AlphaFoldDB" id="A0AAW0CER8"/>
<evidence type="ECO:0000313" key="2">
    <source>
        <dbReference type="EMBL" id="KAK7037387.1"/>
    </source>
</evidence>
<feature type="compositionally biased region" description="Low complexity" evidence="1">
    <location>
        <begin position="1"/>
        <end position="16"/>
    </location>
</feature>
<sequence>MTQSQQNSQRARNSSSSKRKEDRLRDGARERMRRYRSKLKELGLKQMKDACPPRHRKVTKTPRKSNGKTTSSSPSLAPQTPALPNLPAPTPPPQELPTLNNKVPFMVPQYRLCPGCSARSPMYDPLYTPIVGSQSSIGQYES</sequence>
<keyword evidence="3" id="KW-1185">Reference proteome</keyword>
<feature type="compositionally biased region" description="Pro residues" evidence="1">
    <location>
        <begin position="84"/>
        <end position="95"/>
    </location>
</feature>
<feature type="compositionally biased region" description="Basic and acidic residues" evidence="1">
    <location>
        <begin position="38"/>
        <end position="52"/>
    </location>
</feature>
<evidence type="ECO:0000313" key="3">
    <source>
        <dbReference type="Proteomes" id="UP001383192"/>
    </source>
</evidence>
<evidence type="ECO:0000256" key="1">
    <source>
        <dbReference type="SAM" id="MobiDB-lite"/>
    </source>
</evidence>
<organism evidence="2 3">
    <name type="scientific">Paramarasmius palmivorus</name>
    <dbReference type="NCBI Taxonomy" id="297713"/>
    <lineage>
        <taxon>Eukaryota</taxon>
        <taxon>Fungi</taxon>
        <taxon>Dikarya</taxon>
        <taxon>Basidiomycota</taxon>
        <taxon>Agaricomycotina</taxon>
        <taxon>Agaricomycetes</taxon>
        <taxon>Agaricomycetidae</taxon>
        <taxon>Agaricales</taxon>
        <taxon>Marasmiineae</taxon>
        <taxon>Marasmiaceae</taxon>
        <taxon>Paramarasmius</taxon>
    </lineage>
</organism>
<accession>A0AAW0CER8</accession>
<name>A0AAW0CER8_9AGAR</name>